<dbReference type="EMBL" id="CAWYQH010000101">
    <property type="protein sequence ID" value="CAK8685683.1"/>
    <property type="molecule type" value="Genomic_DNA"/>
</dbReference>
<sequence>MVLQNVLGTKRSRCGISSLGRWSLPPALGCIPKQPDSEKTPSTGASVRFDNDPSAGSPTETLLRLLLPLNDQARSSFRTPVRPLPAAPGPIGVSH</sequence>
<evidence type="ECO:0000313" key="3">
    <source>
        <dbReference type="Proteomes" id="UP001642483"/>
    </source>
</evidence>
<keyword evidence="3" id="KW-1185">Reference proteome</keyword>
<comment type="caution">
    <text evidence="2">The sequence shown here is derived from an EMBL/GenBank/DDBJ whole genome shotgun (WGS) entry which is preliminary data.</text>
</comment>
<protein>
    <submittedName>
        <fullName evidence="2">Uncharacterized protein</fullName>
    </submittedName>
</protein>
<proteinExistence type="predicted"/>
<name>A0ABP0G478_CLALP</name>
<gene>
    <name evidence="2" type="ORF">CVLEPA_LOCUS16792</name>
</gene>
<accession>A0ABP0G478</accession>
<evidence type="ECO:0000256" key="1">
    <source>
        <dbReference type="SAM" id="MobiDB-lite"/>
    </source>
</evidence>
<feature type="region of interest" description="Disordered" evidence="1">
    <location>
        <begin position="31"/>
        <end position="58"/>
    </location>
</feature>
<reference evidence="2 3" key="1">
    <citation type="submission" date="2024-02" db="EMBL/GenBank/DDBJ databases">
        <authorList>
            <person name="Daric V."/>
            <person name="Darras S."/>
        </authorList>
    </citation>
    <scope>NUCLEOTIDE SEQUENCE [LARGE SCALE GENOMIC DNA]</scope>
</reference>
<feature type="region of interest" description="Disordered" evidence="1">
    <location>
        <begin position="76"/>
        <end position="95"/>
    </location>
</feature>
<evidence type="ECO:0000313" key="2">
    <source>
        <dbReference type="EMBL" id="CAK8685683.1"/>
    </source>
</evidence>
<dbReference type="Proteomes" id="UP001642483">
    <property type="component" value="Unassembled WGS sequence"/>
</dbReference>
<organism evidence="2 3">
    <name type="scientific">Clavelina lepadiformis</name>
    <name type="common">Light-bulb sea squirt</name>
    <name type="synonym">Ascidia lepadiformis</name>
    <dbReference type="NCBI Taxonomy" id="159417"/>
    <lineage>
        <taxon>Eukaryota</taxon>
        <taxon>Metazoa</taxon>
        <taxon>Chordata</taxon>
        <taxon>Tunicata</taxon>
        <taxon>Ascidiacea</taxon>
        <taxon>Aplousobranchia</taxon>
        <taxon>Clavelinidae</taxon>
        <taxon>Clavelina</taxon>
    </lineage>
</organism>